<keyword evidence="1" id="KW-0175">Coiled coil</keyword>
<proteinExistence type="predicted"/>
<gene>
    <name evidence="2" type="ORF">UFOVP1419_48</name>
</gene>
<sequence length="136" mass="14729">MRKLDRTQPFGEIYGSDTARYEQHGIQFDGQGKEIPGFEAVVVPDTAAVVASSDYNGLLREIGRLTDEMRRLQAECDDKDALYEEAVGQLDTARVEINRLNALSLDSVPVDGGAATTDIDLQLDLQSGGNAGKKGK</sequence>
<protein>
    <submittedName>
        <fullName evidence="2">Uncharacterized protein</fullName>
    </submittedName>
</protein>
<evidence type="ECO:0000313" key="2">
    <source>
        <dbReference type="EMBL" id="CAB4211904.1"/>
    </source>
</evidence>
<evidence type="ECO:0000256" key="1">
    <source>
        <dbReference type="SAM" id="Coils"/>
    </source>
</evidence>
<feature type="coiled-coil region" evidence="1">
    <location>
        <begin position="55"/>
        <end position="103"/>
    </location>
</feature>
<reference evidence="2" key="1">
    <citation type="submission" date="2020-05" db="EMBL/GenBank/DDBJ databases">
        <authorList>
            <person name="Chiriac C."/>
            <person name="Salcher M."/>
            <person name="Ghai R."/>
            <person name="Kavagutti S V."/>
        </authorList>
    </citation>
    <scope>NUCLEOTIDE SEQUENCE</scope>
</reference>
<accession>A0A6J5SEA2</accession>
<organism evidence="2">
    <name type="scientific">uncultured Caudovirales phage</name>
    <dbReference type="NCBI Taxonomy" id="2100421"/>
    <lineage>
        <taxon>Viruses</taxon>
        <taxon>Duplodnaviria</taxon>
        <taxon>Heunggongvirae</taxon>
        <taxon>Uroviricota</taxon>
        <taxon>Caudoviricetes</taxon>
        <taxon>Peduoviridae</taxon>
        <taxon>Maltschvirus</taxon>
        <taxon>Maltschvirus maltsch</taxon>
    </lineage>
</organism>
<name>A0A6J5SEA2_9CAUD</name>
<dbReference type="EMBL" id="LR797377">
    <property type="protein sequence ID" value="CAB4211904.1"/>
    <property type="molecule type" value="Genomic_DNA"/>
</dbReference>